<evidence type="ECO:0000256" key="1">
    <source>
        <dbReference type="SAM" id="MobiDB-lite"/>
    </source>
</evidence>
<dbReference type="Proteomes" id="UP000051727">
    <property type="component" value="Unassembled WGS sequence"/>
</dbReference>
<evidence type="ECO:0000313" key="2">
    <source>
        <dbReference type="EMBL" id="KRN26582.1"/>
    </source>
</evidence>
<dbReference type="PATRIC" id="fig|1618.3.peg.1852"/>
<protein>
    <submittedName>
        <fullName evidence="2">Uncharacterized protein</fullName>
    </submittedName>
</protein>
<dbReference type="OrthoDB" id="9926252at2"/>
<organism evidence="2 3">
    <name type="scientific">Liquorilactobacillus mali</name>
    <dbReference type="NCBI Taxonomy" id="1618"/>
    <lineage>
        <taxon>Bacteria</taxon>
        <taxon>Bacillati</taxon>
        <taxon>Bacillota</taxon>
        <taxon>Bacilli</taxon>
        <taxon>Lactobacillales</taxon>
        <taxon>Lactobacillaceae</taxon>
        <taxon>Liquorilactobacillus</taxon>
    </lineage>
</organism>
<dbReference type="RefSeq" id="WP_056992592.1">
    <property type="nucleotide sequence ID" value="NZ_JQAR01000043.1"/>
</dbReference>
<comment type="caution">
    <text evidence="2">The sequence shown here is derived from an EMBL/GenBank/DDBJ whole genome shotgun (WGS) entry which is preliminary data.</text>
</comment>
<dbReference type="AlphaFoldDB" id="A0A0R2FG06"/>
<feature type="region of interest" description="Disordered" evidence="1">
    <location>
        <begin position="44"/>
        <end position="65"/>
    </location>
</feature>
<name>A0A0R2FG06_9LACO</name>
<proteinExistence type="predicted"/>
<gene>
    <name evidence="2" type="ORF">IV36_GL001820</name>
</gene>
<accession>A0A0R2FG06</accession>
<evidence type="ECO:0000313" key="3">
    <source>
        <dbReference type="Proteomes" id="UP000051727"/>
    </source>
</evidence>
<reference evidence="2 3" key="1">
    <citation type="journal article" date="2015" name="Genome Announc.">
        <title>Expanding the biotechnology potential of lactobacilli through comparative genomics of 213 strains and associated genera.</title>
        <authorList>
            <person name="Sun Z."/>
            <person name="Harris H.M."/>
            <person name="McCann A."/>
            <person name="Guo C."/>
            <person name="Argimon S."/>
            <person name="Zhang W."/>
            <person name="Yang X."/>
            <person name="Jeffery I.B."/>
            <person name="Cooney J.C."/>
            <person name="Kagawa T.F."/>
            <person name="Liu W."/>
            <person name="Song Y."/>
            <person name="Salvetti E."/>
            <person name="Wrobel A."/>
            <person name="Rasinkangas P."/>
            <person name="Parkhill J."/>
            <person name="Rea M.C."/>
            <person name="O'Sullivan O."/>
            <person name="Ritari J."/>
            <person name="Douillard F.P."/>
            <person name="Paul Ross R."/>
            <person name="Yang R."/>
            <person name="Briner A.E."/>
            <person name="Felis G.E."/>
            <person name="de Vos W.M."/>
            <person name="Barrangou R."/>
            <person name="Klaenhammer T.R."/>
            <person name="Caufield P.W."/>
            <person name="Cui Y."/>
            <person name="Zhang H."/>
            <person name="O'Toole P.W."/>
        </authorList>
    </citation>
    <scope>NUCLEOTIDE SEQUENCE [LARGE SCALE GENOMIC DNA]</scope>
    <source>
        <strain evidence="2 3">ATCC 27304</strain>
    </source>
</reference>
<dbReference type="EMBL" id="JQAR01000043">
    <property type="protein sequence ID" value="KRN26582.1"/>
    <property type="molecule type" value="Genomic_DNA"/>
</dbReference>
<sequence length="65" mass="7519">MRNELSRLNTTYSFKIVRITEFTKDELAHISLIGEDYDFTDMSKGGQTPEFLESQNTKMLDKLNG</sequence>